<reference evidence="5 6" key="1">
    <citation type="submission" date="2019-03" db="EMBL/GenBank/DDBJ databases">
        <title>Genomic Encyclopedia of Type Strains, Phase IV (KMG-IV): sequencing the most valuable type-strain genomes for metagenomic binning, comparative biology and taxonomic classification.</title>
        <authorList>
            <person name="Goeker M."/>
        </authorList>
    </citation>
    <scope>NUCLEOTIDE SEQUENCE [LARGE SCALE GENOMIC DNA]</scope>
    <source>
        <strain evidence="5 6">DSM 1709</strain>
    </source>
</reference>
<gene>
    <name evidence="5" type="ORF">EV684_110150</name>
</gene>
<dbReference type="PANTHER" id="PTHR38011">
    <property type="entry name" value="DIHYDROFOLATE REDUCTASE FAMILY PROTEIN (AFU_ORTHOLOGUE AFUA_8G06820)"/>
    <property type="match status" value="1"/>
</dbReference>
<comment type="pathway">
    <text evidence="1">Cofactor biosynthesis; riboflavin biosynthesis.</text>
</comment>
<accession>A0A4R2M2A9</accession>
<dbReference type="InterPro" id="IPR050765">
    <property type="entry name" value="Riboflavin_Biosynth_HTPR"/>
</dbReference>
<keyword evidence="3" id="KW-0560">Oxidoreductase</keyword>
<organism evidence="5 6">
    <name type="scientific">Rubrivivax gelatinosus</name>
    <name type="common">Rhodocyclus gelatinosus</name>
    <name type="synonym">Rhodopseudomonas gelatinosa</name>
    <dbReference type="NCBI Taxonomy" id="28068"/>
    <lineage>
        <taxon>Bacteria</taxon>
        <taxon>Pseudomonadati</taxon>
        <taxon>Pseudomonadota</taxon>
        <taxon>Betaproteobacteria</taxon>
        <taxon>Burkholderiales</taxon>
        <taxon>Sphaerotilaceae</taxon>
        <taxon>Rubrivivax</taxon>
    </lineage>
</organism>
<feature type="domain" description="Bacterial bifunctional deaminase-reductase C-terminal" evidence="4">
    <location>
        <begin position="77"/>
        <end position="208"/>
    </location>
</feature>
<dbReference type="EMBL" id="SLXD01000010">
    <property type="protein sequence ID" value="TCP01219.1"/>
    <property type="molecule type" value="Genomic_DNA"/>
</dbReference>
<dbReference type="AlphaFoldDB" id="A0A4R2M2A9"/>
<evidence type="ECO:0000259" key="4">
    <source>
        <dbReference type="Pfam" id="PF01872"/>
    </source>
</evidence>
<dbReference type="SUPFAM" id="SSF53597">
    <property type="entry name" value="Dihydrofolate reductase-like"/>
    <property type="match status" value="1"/>
</dbReference>
<dbReference type="GeneID" id="99686642"/>
<evidence type="ECO:0000256" key="3">
    <source>
        <dbReference type="ARBA" id="ARBA00023002"/>
    </source>
</evidence>
<dbReference type="RefSeq" id="WP_242478683.1">
    <property type="nucleotide sequence ID" value="NZ_CP181386.1"/>
</dbReference>
<dbReference type="Gene3D" id="3.40.430.10">
    <property type="entry name" value="Dihydrofolate Reductase, subunit A"/>
    <property type="match status" value="1"/>
</dbReference>
<evidence type="ECO:0000256" key="1">
    <source>
        <dbReference type="ARBA" id="ARBA00005104"/>
    </source>
</evidence>
<name>A0A4R2M2A9_RUBGE</name>
<keyword evidence="2" id="KW-0521">NADP</keyword>
<evidence type="ECO:0000313" key="6">
    <source>
        <dbReference type="Proteomes" id="UP000295106"/>
    </source>
</evidence>
<dbReference type="Pfam" id="PF01872">
    <property type="entry name" value="RibD_C"/>
    <property type="match status" value="1"/>
</dbReference>
<dbReference type="InterPro" id="IPR002734">
    <property type="entry name" value="RibDG_C"/>
</dbReference>
<protein>
    <submittedName>
        <fullName evidence="5">2,5-diamino-6-(Ribosylamino)-4(3H)-pyrimidinone 5'-phosphate reductase</fullName>
    </submittedName>
</protein>
<evidence type="ECO:0000313" key="5">
    <source>
        <dbReference type="EMBL" id="TCP01219.1"/>
    </source>
</evidence>
<proteinExistence type="predicted"/>
<sequence>MSRPITTLFMLCSVDGKISTGDVDTRDFDRDLPALPGVGDGLAQYYELERCTDLFALNSGRVMAKIGVNEAGPATVRLPVSFVIADDHHLTLAGVDHLLGRCRRLFLATANAQHPVFQRRGAHGLEILPFDGRIDFARLLHTLKAQHGVERLTIQTGGTLNALLLRQGLVDRVSLVLAPALVGGATTPTLVDGAPLRDAAELRQVKALVLNEVRRLQHSWLLLDYEVLNGEGAAAG</sequence>
<dbReference type="GO" id="GO:0008703">
    <property type="term" value="F:5-amino-6-(5-phosphoribosylamino)uracil reductase activity"/>
    <property type="evidence" value="ECO:0007669"/>
    <property type="project" value="InterPro"/>
</dbReference>
<evidence type="ECO:0000256" key="2">
    <source>
        <dbReference type="ARBA" id="ARBA00022857"/>
    </source>
</evidence>
<dbReference type="InterPro" id="IPR024072">
    <property type="entry name" value="DHFR-like_dom_sf"/>
</dbReference>
<comment type="caution">
    <text evidence="5">The sequence shown here is derived from an EMBL/GenBank/DDBJ whole genome shotgun (WGS) entry which is preliminary data.</text>
</comment>
<dbReference type="GO" id="GO:0009231">
    <property type="term" value="P:riboflavin biosynthetic process"/>
    <property type="evidence" value="ECO:0007669"/>
    <property type="project" value="InterPro"/>
</dbReference>
<dbReference type="Proteomes" id="UP000295106">
    <property type="component" value="Unassembled WGS sequence"/>
</dbReference>
<dbReference type="PANTHER" id="PTHR38011:SF7">
    <property type="entry name" value="2,5-DIAMINO-6-RIBOSYLAMINO-4(3H)-PYRIMIDINONE 5'-PHOSPHATE REDUCTASE"/>
    <property type="match status" value="1"/>
</dbReference>